<sequence length="79" mass="8396">MYKIDRNVYLVVLMAFLATISVVQAAVIQEAVDSDIVQYLGSKAAIGCGPCCKCACYGTRCTYPCNAGYAPGDCFIVGK</sequence>
<evidence type="ECO:0000313" key="3">
    <source>
        <dbReference type="EMBL" id="CAF1573106.1"/>
    </source>
</evidence>
<comment type="caution">
    <text evidence="3">The sequence shown here is derived from an EMBL/GenBank/DDBJ whole genome shotgun (WGS) entry which is preliminary data.</text>
</comment>
<evidence type="ECO:0000313" key="4">
    <source>
        <dbReference type="Proteomes" id="UP000663828"/>
    </source>
</evidence>
<evidence type="ECO:0000256" key="1">
    <source>
        <dbReference type="SAM" id="SignalP"/>
    </source>
</evidence>
<gene>
    <name evidence="2" type="ORF">EDS130_LOCUS16667</name>
    <name evidence="3" type="ORF">XAT740_LOCUS44675</name>
</gene>
<dbReference type="Proteomes" id="UP000663828">
    <property type="component" value="Unassembled WGS sequence"/>
</dbReference>
<name>A0A815YP59_ADIRI</name>
<feature type="chain" id="PRO_5036229402" evidence="1">
    <location>
        <begin position="26"/>
        <end position="79"/>
    </location>
</feature>
<proteinExistence type="predicted"/>
<dbReference type="AlphaFoldDB" id="A0A815YP59"/>
<dbReference type="EMBL" id="CAJNOR010005701">
    <property type="protein sequence ID" value="CAF1573106.1"/>
    <property type="molecule type" value="Genomic_DNA"/>
</dbReference>
<feature type="signal peptide" evidence="1">
    <location>
        <begin position="1"/>
        <end position="25"/>
    </location>
</feature>
<dbReference type="Proteomes" id="UP000663852">
    <property type="component" value="Unassembled WGS sequence"/>
</dbReference>
<protein>
    <submittedName>
        <fullName evidence="3">Uncharacterized protein</fullName>
    </submittedName>
</protein>
<reference evidence="3" key="1">
    <citation type="submission" date="2021-02" db="EMBL/GenBank/DDBJ databases">
        <authorList>
            <person name="Nowell W R."/>
        </authorList>
    </citation>
    <scope>NUCLEOTIDE SEQUENCE</scope>
</reference>
<dbReference type="EMBL" id="CAJNOJ010000073">
    <property type="protein sequence ID" value="CAF1036071.1"/>
    <property type="molecule type" value="Genomic_DNA"/>
</dbReference>
<accession>A0A815YP59</accession>
<evidence type="ECO:0000313" key="2">
    <source>
        <dbReference type="EMBL" id="CAF1036071.1"/>
    </source>
</evidence>
<organism evidence="3 4">
    <name type="scientific">Adineta ricciae</name>
    <name type="common">Rotifer</name>
    <dbReference type="NCBI Taxonomy" id="249248"/>
    <lineage>
        <taxon>Eukaryota</taxon>
        <taxon>Metazoa</taxon>
        <taxon>Spiralia</taxon>
        <taxon>Gnathifera</taxon>
        <taxon>Rotifera</taxon>
        <taxon>Eurotatoria</taxon>
        <taxon>Bdelloidea</taxon>
        <taxon>Adinetida</taxon>
        <taxon>Adinetidae</taxon>
        <taxon>Adineta</taxon>
    </lineage>
</organism>
<keyword evidence="4" id="KW-1185">Reference proteome</keyword>
<keyword evidence="1" id="KW-0732">Signal</keyword>